<accession>A0A0B1P139</accession>
<sequence length="255" mass="29306">MSRSISTNNGSPKKNGRAKDKQIDTKAYSNTVLREKRSEKLIPSTGKPSFTDAYMQKSCENFTQLEKPQHLLVILDLNGTLVFRPNNGRQKTLVIPRPYSFTFLQECTTRYTVAIWSSARPVNVKSICDKVICPSVQKKIVAIWARDKFDLSKKDYDLRVICYKRLSKLWDDKIISRSHPEYLSGGRWDQTNTVLIDDSIEKAITEPYNLIRIPEFLGDLLEAGNILSRVSEFLHHVSMYSNVSAYLRKHPFILS</sequence>
<comment type="function">
    <text evidence="1">Essential component of the TIM23 complex, a complex that mediates the translocation of transit peptide-containing proteins across the mitochondrial inner membrane.</text>
</comment>
<keyword evidence="1" id="KW-0809">Transit peptide</keyword>
<comment type="similarity">
    <text evidence="1">Belongs to the TIM50 family.</text>
</comment>
<dbReference type="InterPro" id="IPR023214">
    <property type="entry name" value="HAD_sf"/>
</dbReference>
<proteinExistence type="inferred from homology"/>
<dbReference type="HOGENOM" id="CLU_018875_0_2_1"/>
<evidence type="ECO:0000313" key="5">
    <source>
        <dbReference type="Proteomes" id="UP000030854"/>
    </source>
</evidence>
<dbReference type="AlphaFoldDB" id="A0A0B1P139"/>
<dbReference type="GO" id="GO:0015031">
    <property type="term" value="P:protein transport"/>
    <property type="evidence" value="ECO:0007669"/>
    <property type="project" value="UniProtKB-KW"/>
</dbReference>
<protein>
    <recommendedName>
        <fullName evidence="1">Mitochondrial import inner membrane translocase subunit TIM50</fullName>
    </recommendedName>
</protein>
<feature type="region of interest" description="Disordered" evidence="2">
    <location>
        <begin position="1"/>
        <end position="30"/>
    </location>
</feature>
<dbReference type="InterPro" id="IPR050365">
    <property type="entry name" value="TIM50"/>
</dbReference>
<evidence type="ECO:0000313" key="4">
    <source>
        <dbReference type="EMBL" id="KHJ31010.1"/>
    </source>
</evidence>
<keyword evidence="5" id="KW-1185">Reference proteome</keyword>
<reference evidence="4 5" key="1">
    <citation type="journal article" date="2014" name="BMC Genomics">
        <title>Adaptive genomic structural variation in the grape powdery mildew pathogen, Erysiphe necator.</title>
        <authorList>
            <person name="Jones L."/>
            <person name="Riaz S."/>
            <person name="Morales-Cruz A."/>
            <person name="Amrine K.C."/>
            <person name="McGuire B."/>
            <person name="Gubler W.D."/>
            <person name="Walker M.A."/>
            <person name="Cantu D."/>
        </authorList>
    </citation>
    <scope>NUCLEOTIDE SEQUENCE [LARGE SCALE GENOMIC DNA]</scope>
    <source>
        <strain evidence="5">c</strain>
    </source>
</reference>
<comment type="caution">
    <text evidence="4">The sequence shown here is derived from an EMBL/GenBank/DDBJ whole genome shotgun (WGS) entry which is preliminary data.</text>
</comment>
<dbReference type="Proteomes" id="UP000030854">
    <property type="component" value="Unassembled WGS sequence"/>
</dbReference>
<dbReference type="PROSITE" id="PS50969">
    <property type="entry name" value="FCP1"/>
    <property type="match status" value="1"/>
</dbReference>
<dbReference type="PANTHER" id="PTHR12210">
    <property type="entry name" value="DULLARD PROTEIN PHOSPHATASE"/>
    <property type="match status" value="1"/>
</dbReference>
<organism evidence="4 5">
    <name type="scientific">Uncinula necator</name>
    <name type="common">Grape powdery mildew</name>
    <dbReference type="NCBI Taxonomy" id="52586"/>
    <lineage>
        <taxon>Eukaryota</taxon>
        <taxon>Fungi</taxon>
        <taxon>Dikarya</taxon>
        <taxon>Ascomycota</taxon>
        <taxon>Pezizomycotina</taxon>
        <taxon>Leotiomycetes</taxon>
        <taxon>Erysiphales</taxon>
        <taxon>Erysiphaceae</taxon>
        <taxon>Erysiphe</taxon>
    </lineage>
</organism>
<dbReference type="STRING" id="52586.A0A0B1P139"/>
<feature type="domain" description="FCP1 homology" evidence="3">
    <location>
        <begin position="66"/>
        <end position="237"/>
    </location>
</feature>
<comment type="subunit">
    <text evidence="1">Component of the TIM23 complex.</text>
</comment>
<keyword evidence="1" id="KW-0496">Mitochondrion</keyword>
<dbReference type="GO" id="GO:0005744">
    <property type="term" value="C:TIM23 mitochondrial import inner membrane translocase complex"/>
    <property type="evidence" value="ECO:0007669"/>
    <property type="project" value="UniProtKB-UniRule"/>
</dbReference>
<feature type="compositionally biased region" description="Polar residues" evidence="2">
    <location>
        <begin position="1"/>
        <end position="12"/>
    </location>
</feature>
<dbReference type="InterPro" id="IPR004274">
    <property type="entry name" value="FCP1_dom"/>
</dbReference>
<evidence type="ECO:0000259" key="3">
    <source>
        <dbReference type="PROSITE" id="PS50969"/>
    </source>
</evidence>
<dbReference type="OMA" id="GGRWDQT"/>
<name>A0A0B1P139_UNCNE</name>
<evidence type="ECO:0000256" key="2">
    <source>
        <dbReference type="SAM" id="MobiDB-lite"/>
    </source>
</evidence>
<comment type="subcellular location">
    <subcellularLocation>
        <location evidence="1">Mitochondrion inner membrane</location>
        <topology evidence="1">Single-pass membrane protein</topology>
    </subcellularLocation>
</comment>
<dbReference type="EMBL" id="JNVN01003353">
    <property type="protein sequence ID" value="KHJ31010.1"/>
    <property type="molecule type" value="Genomic_DNA"/>
</dbReference>
<gene>
    <name evidence="4" type="ORF">EV44_g2892</name>
</gene>
<dbReference type="SUPFAM" id="SSF56784">
    <property type="entry name" value="HAD-like"/>
    <property type="match status" value="1"/>
</dbReference>
<dbReference type="Gene3D" id="3.40.50.1000">
    <property type="entry name" value="HAD superfamily/HAD-like"/>
    <property type="match status" value="1"/>
</dbReference>
<dbReference type="InterPro" id="IPR036412">
    <property type="entry name" value="HAD-like_sf"/>
</dbReference>
<keyword evidence="1" id="KW-0653">Protein transport</keyword>
<dbReference type="SMART" id="SM00577">
    <property type="entry name" value="CPDc"/>
    <property type="match status" value="1"/>
</dbReference>
<evidence type="ECO:0000256" key="1">
    <source>
        <dbReference type="RuleBase" id="RU365079"/>
    </source>
</evidence>
<keyword evidence="1" id="KW-0813">Transport</keyword>
<keyword evidence="1" id="KW-0811">Translocation</keyword>
<dbReference type="Pfam" id="PF03031">
    <property type="entry name" value="NIF"/>
    <property type="match status" value="1"/>
</dbReference>